<dbReference type="UniPathway" id="UPA00079"/>
<dbReference type="GO" id="GO:0009234">
    <property type="term" value="P:menaquinone biosynthetic process"/>
    <property type="evidence" value="ECO:0007669"/>
    <property type="project" value="UniProtKB-UniRule"/>
</dbReference>
<keyword evidence="2 3" id="KW-0456">Lyase</keyword>
<comment type="similarity">
    <text evidence="3">Belongs to the AB hydrolase superfamily. MenH family.</text>
</comment>
<comment type="pathway">
    <text evidence="3">Quinol/quinone metabolism; 1,4-dihydroxy-2-naphthoate biosynthesis; 1,4-dihydroxy-2-naphthoate from chorismate: step 3/7.</text>
</comment>
<dbReference type="UniPathway" id="UPA01057">
    <property type="reaction ID" value="UER00900"/>
</dbReference>
<dbReference type="AlphaFoldDB" id="A0A398BFX8"/>
<dbReference type="InterPro" id="IPR000639">
    <property type="entry name" value="Epox_hydrolase-like"/>
</dbReference>
<dbReference type="PANTHER" id="PTHR42916">
    <property type="entry name" value="2-SUCCINYL-5-ENOLPYRUVYL-6-HYDROXY-3-CYCLOHEXENE-1-CARBOXYLATE SYNTHASE"/>
    <property type="match status" value="1"/>
</dbReference>
<dbReference type="EC" id="4.2.99.20" evidence="3"/>
<dbReference type="HAMAP" id="MF_01660">
    <property type="entry name" value="MenH"/>
    <property type="match status" value="1"/>
</dbReference>
<proteinExistence type="inferred from homology"/>
<dbReference type="PRINTS" id="PR00111">
    <property type="entry name" value="ABHYDROLASE"/>
</dbReference>
<evidence type="ECO:0000259" key="4">
    <source>
        <dbReference type="Pfam" id="PF00561"/>
    </source>
</evidence>
<dbReference type="SUPFAM" id="SSF53474">
    <property type="entry name" value="alpha/beta-Hydrolases"/>
    <property type="match status" value="1"/>
</dbReference>
<dbReference type="PANTHER" id="PTHR42916:SF1">
    <property type="entry name" value="PROTEIN PHYLLO, CHLOROPLASTIC"/>
    <property type="match status" value="1"/>
</dbReference>
<gene>
    <name evidence="3 5" type="primary">menH</name>
    <name evidence="5" type="ORF">D1953_09590</name>
</gene>
<protein>
    <recommendedName>
        <fullName evidence="3">Putative 2-succinyl-6-hydroxy-2,4-cyclohexadiene-1-carboxylate synthase</fullName>
        <shortName evidence="3">SHCHC synthase</shortName>
        <ecNumber evidence="3">4.2.99.20</ecNumber>
    </recommendedName>
</protein>
<dbReference type="GO" id="GO:0070205">
    <property type="term" value="F:2-succinyl-6-hydroxy-2,4-cyclohexadiene-1-carboxylate synthase activity"/>
    <property type="evidence" value="ECO:0007669"/>
    <property type="project" value="UniProtKB-UniRule"/>
</dbReference>
<dbReference type="PRINTS" id="PR00412">
    <property type="entry name" value="EPOXHYDRLASE"/>
</dbReference>
<dbReference type="EMBL" id="QWVS01000015">
    <property type="protein sequence ID" value="RID86570.1"/>
    <property type="molecule type" value="Genomic_DNA"/>
</dbReference>
<accession>A0A398BFX8</accession>
<dbReference type="Proteomes" id="UP000266016">
    <property type="component" value="Unassembled WGS sequence"/>
</dbReference>
<feature type="domain" description="AB hydrolase-1" evidence="4">
    <location>
        <begin position="20"/>
        <end position="254"/>
    </location>
</feature>
<evidence type="ECO:0000313" key="6">
    <source>
        <dbReference type="Proteomes" id="UP000266016"/>
    </source>
</evidence>
<keyword evidence="6" id="KW-1185">Reference proteome</keyword>
<dbReference type="InterPro" id="IPR029058">
    <property type="entry name" value="AB_hydrolase_fold"/>
</dbReference>
<comment type="catalytic activity">
    <reaction evidence="3">
        <text>5-enolpyruvoyl-6-hydroxy-2-succinyl-cyclohex-3-ene-1-carboxylate = (1R,6R)-6-hydroxy-2-succinyl-cyclohexa-2,4-diene-1-carboxylate + pyruvate</text>
        <dbReference type="Rhea" id="RHEA:25597"/>
        <dbReference type="ChEBI" id="CHEBI:15361"/>
        <dbReference type="ChEBI" id="CHEBI:58689"/>
        <dbReference type="ChEBI" id="CHEBI:58818"/>
        <dbReference type="EC" id="4.2.99.20"/>
    </reaction>
</comment>
<reference evidence="5 6" key="1">
    <citation type="submission" date="2018-08" db="EMBL/GenBank/DDBJ databases">
        <title>Bacillus jemisoniae sp. nov., Bacillus chryseoplanitiae sp. nov., Bacillus resnikiae sp. nov., and Bacillus frankliniae sp. nov., isolated from Viking spacecraft and associated surfaces.</title>
        <authorList>
            <person name="Seuylemezian A."/>
            <person name="Vaishampayan P."/>
        </authorList>
    </citation>
    <scope>NUCLEOTIDE SEQUENCE [LARGE SCALE GENOMIC DNA]</scope>
    <source>
        <strain evidence="5 6">MA001</strain>
    </source>
</reference>
<evidence type="ECO:0000256" key="1">
    <source>
        <dbReference type="ARBA" id="ARBA00022428"/>
    </source>
</evidence>
<evidence type="ECO:0000256" key="2">
    <source>
        <dbReference type="ARBA" id="ARBA00023239"/>
    </source>
</evidence>
<evidence type="ECO:0000256" key="3">
    <source>
        <dbReference type="HAMAP-Rule" id="MF_01660"/>
    </source>
</evidence>
<sequence length="269" mass="30397">MKVVCRDVTYHVEVAGQGEPLLLLHGFTGNVDTWSFLVPMLRESYQLIMVDIIGHGQTDSPKEVRAYEMEQAAADLVSILEKLEVSTAHVLGYSMGGRLALSLAMLYPHYVRSLLLESASPGLETERERLERRKQDQQLAERIVADGIEAFVEAWENIALFQSQKRLPNEQKLAIRKQRLANSPLGLANSLLGMGTGSQPSWWNELEKLDMPVLLITGELDSKFCKIANRMQNRLKHGEWTIINDVGHAIHVEDGEKFGKIIREFLLKH</sequence>
<comment type="function">
    <text evidence="3">Catalyzes a proton abstraction reaction that results in 2,5-elimination of pyruvate from 2-succinyl-5-enolpyruvyl-6-hydroxy-3-cyclohexene-1-carboxylate (SEPHCHC) and the formation of 2-succinyl-6-hydroxy-2,4-cyclohexadiene-1-carboxylate (SHCHC).</text>
</comment>
<dbReference type="Pfam" id="PF00561">
    <property type="entry name" value="Abhydrolase_1"/>
    <property type="match status" value="1"/>
</dbReference>
<dbReference type="InterPro" id="IPR000073">
    <property type="entry name" value="AB_hydrolase_1"/>
</dbReference>
<dbReference type="NCBIfam" id="TIGR03695">
    <property type="entry name" value="menH_SHCHC"/>
    <property type="match status" value="1"/>
</dbReference>
<comment type="subunit">
    <text evidence="3">Monomer.</text>
</comment>
<comment type="caution">
    <text evidence="5">The sequence shown here is derived from an EMBL/GenBank/DDBJ whole genome shotgun (WGS) entry which is preliminary data.</text>
</comment>
<keyword evidence="1 3" id="KW-0474">Menaquinone biosynthesis</keyword>
<organism evidence="5 6">
    <name type="scientific">Peribacillus asahii</name>
    <dbReference type="NCBI Taxonomy" id="228899"/>
    <lineage>
        <taxon>Bacteria</taxon>
        <taxon>Bacillati</taxon>
        <taxon>Bacillota</taxon>
        <taxon>Bacilli</taxon>
        <taxon>Bacillales</taxon>
        <taxon>Bacillaceae</taxon>
        <taxon>Peribacillus</taxon>
    </lineage>
</organism>
<dbReference type="InterPro" id="IPR022485">
    <property type="entry name" value="SHCHC_synthase_MenH"/>
</dbReference>
<comment type="pathway">
    <text evidence="3">Quinol/quinone metabolism; menaquinone biosynthesis.</text>
</comment>
<dbReference type="RefSeq" id="WP_119116960.1">
    <property type="nucleotide sequence ID" value="NZ_QWVS01000015.1"/>
</dbReference>
<evidence type="ECO:0000313" key="5">
    <source>
        <dbReference type="EMBL" id="RID86570.1"/>
    </source>
</evidence>
<name>A0A398BFX8_9BACI</name>
<dbReference type="Gene3D" id="3.40.50.1820">
    <property type="entry name" value="alpha/beta hydrolase"/>
    <property type="match status" value="1"/>
</dbReference>